<dbReference type="InterPro" id="IPR048046">
    <property type="entry name" value="Transpos_IS607"/>
</dbReference>
<keyword evidence="2" id="KW-0238">DNA-binding</keyword>
<reference evidence="7 8" key="1">
    <citation type="submission" date="2018-06" db="EMBL/GenBank/DDBJ databases">
        <title>Comparative genomics of Brasilonema spp. strains.</title>
        <authorList>
            <person name="Alvarenga D.O."/>
            <person name="Fiore M.F."/>
            <person name="Varani A.M."/>
        </authorList>
    </citation>
    <scope>NUCLEOTIDE SEQUENCE [LARGE SCALE GENOMIC DNA]</scope>
    <source>
        <strain evidence="7 8">CENA114</strain>
    </source>
</reference>
<evidence type="ECO:0000256" key="3">
    <source>
        <dbReference type="ARBA" id="ARBA00023172"/>
    </source>
</evidence>
<dbReference type="PANTHER" id="PTHR36172">
    <property type="match status" value="1"/>
</dbReference>
<evidence type="ECO:0000256" key="4">
    <source>
        <dbReference type="PIRSR" id="PIRSR606118-50"/>
    </source>
</evidence>
<proteinExistence type="predicted"/>
<dbReference type="Gene3D" id="1.10.287.2170">
    <property type="match status" value="1"/>
</dbReference>
<dbReference type="GO" id="GO:0003677">
    <property type="term" value="F:DNA binding"/>
    <property type="evidence" value="ECO:0007669"/>
    <property type="project" value="UniProtKB-KW"/>
</dbReference>
<dbReference type="InterPro" id="IPR036162">
    <property type="entry name" value="Resolvase-like_N_sf"/>
</dbReference>
<dbReference type="InterPro" id="IPR006118">
    <property type="entry name" value="Recombinase_CS"/>
</dbReference>
<dbReference type="PANTHER" id="PTHR36172:SF1">
    <property type="entry name" value="RESOLVASE-RELATED"/>
    <property type="match status" value="1"/>
</dbReference>
<dbReference type="InterPro" id="IPR006119">
    <property type="entry name" value="Resolv_N"/>
</dbReference>
<protein>
    <submittedName>
        <fullName evidence="7">IS607 family transposase</fullName>
    </submittedName>
</protein>
<accession>A0A856MKP5</accession>
<dbReference type="PROSITE" id="PS00397">
    <property type="entry name" value="RECOMBINASES_1"/>
    <property type="match status" value="1"/>
</dbReference>
<name>A0A856MKP5_9CYAN</name>
<dbReference type="GO" id="GO:0000150">
    <property type="term" value="F:DNA strand exchange activity"/>
    <property type="evidence" value="ECO:0007669"/>
    <property type="project" value="InterPro"/>
</dbReference>
<dbReference type="SUPFAM" id="SSF46955">
    <property type="entry name" value="Putative DNA-binding domain"/>
    <property type="match status" value="1"/>
</dbReference>
<keyword evidence="3" id="KW-0233">DNA recombination</keyword>
<dbReference type="FunFam" id="3.40.50.1390:FF:000002">
    <property type="entry name" value="ORF1 in transposon ISC1904"/>
    <property type="match status" value="1"/>
</dbReference>
<keyword evidence="8" id="KW-1185">Reference proteome</keyword>
<evidence type="ECO:0000313" key="7">
    <source>
        <dbReference type="EMBL" id="QDL11112.1"/>
    </source>
</evidence>
<organism evidence="7 8">
    <name type="scientific">Brasilonema sennae CENA114</name>
    <dbReference type="NCBI Taxonomy" id="415709"/>
    <lineage>
        <taxon>Bacteria</taxon>
        <taxon>Bacillati</taxon>
        <taxon>Cyanobacteriota</taxon>
        <taxon>Cyanophyceae</taxon>
        <taxon>Nostocales</taxon>
        <taxon>Scytonemataceae</taxon>
        <taxon>Brasilonema</taxon>
        <taxon>Bromeliae group (in: Brasilonema)</taxon>
    </lineage>
</organism>
<dbReference type="AlphaFoldDB" id="A0A856MKP5"/>
<feature type="active site" description="O-(5'-phospho-DNA)-serine intermediate" evidence="4 5">
    <location>
        <position position="63"/>
    </location>
</feature>
<evidence type="ECO:0000313" key="8">
    <source>
        <dbReference type="Proteomes" id="UP000503129"/>
    </source>
</evidence>
<feature type="domain" description="Resolvase/invertase-type recombinase catalytic" evidence="6">
    <location>
        <begin position="56"/>
        <end position="180"/>
    </location>
</feature>
<dbReference type="Pfam" id="PF00239">
    <property type="entry name" value="Resolvase"/>
    <property type="match status" value="1"/>
</dbReference>
<dbReference type="RefSeq" id="WP_169263239.1">
    <property type="nucleotide sequence ID" value="NZ_CAWOXK010000001.1"/>
</dbReference>
<dbReference type="CDD" id="cd03769">
    <property type="entry name" value="SR_IS607_transposase_like"/>
    <property type="match status" value="1"/>
</dbReference>
<evidence type="ECO:0000259" key="6">
    <source>
        <dbReference type="SMART" id="SM00857"/>
    </source>
</evidence>
<sequence>MKYLTPQQVYEQFGYHPKTTAEWADLGKIECIRSPGGHRRYPESAFTSPISSDKQRVLYARVSTRTQLEELTSQIDYLGKTYPGCRVVKDVASGMNWKRKNFTKLMTEVSNNEISEIVVGHKDRLCRFGFEFVEWFCNLHDCKITVINNAKLSSHEELMQDFMSIMHCFSSKLYFLRAYKKKIEEEQNISDIPEKNRSQCESI</sequence>
<dbReference type="KEGG" id="bsen:DP114_27355"/>
<dbReference type="NCBIfam" id="NF033518">
    <property type="entry name" value="transpos_IS607"/>
    <property type="match status" value="1"/>
</dbReference>
<keyword evidence="1" id="KW-0229">DNA integration</keyword>
<gene>
    <name evidence="7" type="ORF">DP114_27355</name>
</gene>
<dbReference type="InterPro" id="IPR041718">
    <property type="entry name" value="IS607_transposase-like"/>
</dbReference>
<dbReference type="InterPro" id="IPR009061">
    <property type="entry name" value="DNA-bd_dom_put_sf"/>
</dbReference>
<dbReference type="EMBL" id="CP030118">
    <property type="protein sequence ID" value="QDL11112.1"/>
    <property type="molecule type" value="Genomic_DNA"/>
</dbReference>
<evidence type="ECO:0000256" key="2">
    <source>
        <dbReference type="ARBA" id="ARBA00023125"/>
    </source>
</evidence>
<evidence type="ECO:0000256" key="5">
    <source>
        <dbReference type="PROSITE-ProRule" id="PRU10137"/>
    </source>
</evidence>
<dbReference type="SUPFAM" id="SSF53041">
    <property type="entry name" value="Resolvase-like"/>
    <property type="match status" value="1"/>
</dbReference>
<evidence type="ECO:0000256" key="1">
    <source>
        <dbReference type="ARBA" id="ARBA00022908"/>
    </source>
</evidence>
<dbReference type="SMART" id="SM00857">
    <property type="entry name" value="Resolvase"/>
    <property type="match status" value="1"/>
</dbReference>
<dbReference type="GO" id="GO:0015074">
    <property type="term" value="P:DNA integration"/>
    <property type="evidence" value="ECO:0007669"/>
    <property type="project" value="UniProtKB-KW"/>
</dbReference>
<dbReference type="InterPro" id="IPR051491">
    <property type="entry name" value="Recombinase/Transposase-rel"/>
</dbReference>
<dbReference type="Proteomes" id="UP000503129">
    <property type="component" value="Chromosome"/>
</dbReference>
<dbReference type="Gene3D" id="3.40.50.1390">
    <property type="entry name" value="Resolvase, N-terminal catalytic domain"/>
    <property type="match status" value="1"/>
</dbReference>